<feature type="compositionally biased region" description="Polar residues" evidence="1">
    <location>
        <begin position="1386"/>
        <end position="1403"/>
    </location>
</feature>
<dbReference type="GO" id="GO:0000126">
    <property type="term" value="C:transcription factor TFIIIB complex"/>
    <property type="evidence" value="ECO:0007669"/>
    <property type="project" value="TreeGrafter"/>
</dbReference>
<feature type="compositionally biased region" description="Polar residues" evidence="1">
    <location>
        <begin position="264"/>
        <end position="279"/>
    </location>
</feature>
<dbReference type="InterPro" id="IPR009057">
    <property type="entry name" value="Homeodomain-like_sf"/>
</dbReference>
<dbReference type="GO" id="GO:0001156">
    <property type="term" value="F:TFIIIC-class transcription factor complex binding"/>
    <property type="evidence" value="ECO:0007669"/>
    <property type="project" value="TreeGrafter"/>
</dbReference>
<feature type="compositionally biased region" description="Low complexity" evidence="1">
    <location>
        <begin position="1337"/>
        <end position="1354"/>
    </location>
</feature>
<protein>
    <recommendedName>
        <fullName evidence="2">Myb-like domain-containing protein</fullName>
    </recommendedName>
</protein>
<keyword evidence="4" id="KW-1185">Reference proteome</keyword>
<comment type="caution">
    <text evidence="3">The sequence shown here is derived from an EMBL/GenBank/DDBJ whole genome shotgun (WGS) entry which is preliminary data.</text>
</comment>
<evidence type="ECO:0000313" key="4">
    <source>
        <dbReference type="Proteomes" id="UP000287033"/>
    </source>
</evidence>
<feature type="region of interest" description="Disordered" evidence="1">
    <location>
        <begin position="2261"/>
        <end position="2370"/>
    </location>
</feature>
<feature type="compositionally biased region" description="Polar residues" evidence="1">
    <location>
        <begin position="1035"/>
        <end position="1047"/>
    </location>
</feature>
<feature type="compositionally biased region" description="Basic and acidic residues" evidence="1">
    <location>
        <begin position="1188"/>
        <end position="1206"/>
    </location>
</feature>
<feature type="compositionally biased region" description="Basic and acidic residues" evidence="1">
    <location>
        <begin position="831"/>
        <end position="849"/>
    </location>
</feature>
<dbReference type="EMBL" id="BEZZ01000445">
    <property type="protein sequence ID" value="GCC32570.1"/>
    <property type="molecule type" value="Genomic_DNA"/>
</dbReference>
<feature type="compositionally biased region" description="Polar residues" evidence="1">
    <location>
        <begin position="745"/>
        <end position="755"/>
    </location>
</feature>
<feature type="domain" description="Myb-like" evidence="2">
    <location>
        <begin position="467"/>
        <end position="515"/>
    </location>
</feature>
<dbReference type="Pfam" id="PF15963">
    <property type="entry name" value="Myb_DNA-bind_7"/>
    <property type="match status" value="1"/>
</dbReference>
<dbReference type="InterPro" id="IPR001005">
    <property type="entry name" value="SANT/Myb"/>
</dbReference>
<feature type="compositionally biased region" description="Basic residues" evidence="1">
    <location>
        <begin position="564"/>
        <end position="575"/>
    </location>
</feature>
<feature type="compositionally biased region" description="Basic and acidic residues" evidence="1">
    <location>
        <begin position="720"/>
        <end position="744"/>
    </location>
</feature>
<feature type="compositionally biased region" description="Basic and acidic residues" evidence="1">
    <location>
        <begin position="1404"/>
        <end position="1413"/>
    </location>
</feature>
<reference evidence="3 4" key="1">
    <citation type="journal article" date="2018" name="Nat. Ecol. Evol.">
        <title>Shark genomes provide insights into elasmobranch evolution and the origin of vertebrates.</title>
        <authorList>
            <person name="Hara Y"/>
            <person name="Yamaguchi K"/>
            <person name="Onimaru K"/>
            <person name="Kadota M"/>
            <person name="Koyanagi M"/>
            <person name="Keeley SD"/>
            <person name="Tatsumi K"/>
            <person name="Tanaka K"/>
            <person name="Motone F"/>
            <person name="Kageyama Y"/>
            <person name="Nozu R"/>
            <person name="Adachi N"/>
            <person name="Nishimura O"/>
            <person name="Nakagawa R"/>
            <person name="Tanegashima C"/>
            <person name="Kiyatake I"/>
            <person name="Matsumoto R"/>
            <person name="Murakumo K"/>
            <person name="Nishida K"/>
            <person name="Terakita A"/>
            <person name="Kuratani S"/>
            <person name="Sato K"/>
            <person name="Hyodo S Kuraku.S."/>
        </authorList>
    </citation>
    <scope>NUCLEOTIDE SEQUENCE [LARGE SCALE GENOMIC DNA]</scope>
</reference>
<feature type="region of interest" description="Disordered" evidence="1">
    <location>
        <begin position="2039"/>
        <end position="2058"/>
    </location>
</feature>
<feature type="compositionally biased region" description="Basic and acidic residues" evidence="1">
    <location>
        <begin position="219"/>
        <end position="228"/>
    </location>
</feature>
<feature type="compositionally biased region" description="Polar residues" evidence="1">
    <location>
        <begin position="188"/>
        <end position="216"/>
    </location>
</feature>
<dbReference type="OrthoDB" id="272624at2759"/>
<proteinExistence type="predicted"/>
<dbReference type="OMA" id="QDKCVGH"/>
<feature type="region of interest" description="Disordered" evidence="1">
    <location>
        <begin position="1995"/>
        <end position="2033"/>
    </location>
</feature>
<dbReference type="Proteomes" id="UP000287033">
    <property type="component" value="Unassembled WGS sequence"/>
</dbReference>
<evidence type="ECO:0000256" key="1">
    <source>
        <dbReference type="SAM" id="MobiDB-lite"/>
    </source>
</evidence>
<feature type="compositionally biased region" description="Basic and acidic residues" evidence="1">
    <location>
        <begin position="799"/>
        <end position="818"/>
    </location>
</feature>
<dbReference type="Gene3D" id="1.10.10.60">
    <property type="entry name" value="Homeodomain-like"/>
    <property type="match status" value="1"/>
</dbReference>
<dbReference type="SMART" id="SM00717">
    <property type="entry name" value="SANT"/>
    <property type="match status" value="1"/>
</dbReference>
<feature type="compositionally biased region" description="Basic and acidic residues" evidence="1">
    <location>
        <begin position="1488"/>
        <end position="1499"/>
    </location>
</feature>
<feature type="compositionally biased region" description="Basic and acidic residues" evidence="1">
    <location>
        <begin position="546"/>
        <end position="558"/>
    </location>
</feature>
<feature type="compositionally biased region" description="Basic residues" evidence="1">
    <location>
        <begin position="1081"/>
        <end position="1094"/>
    </location>
</feature>
<dbReference type="PANTHER" id="PTHR22929">
    <property type="entry name" value="RNA POLYMERASE III TRANSCRIPTION INITIATION FACTOR B"/>
    <property type="match status" value="1"/>
</dbReference>
<evidence type="ECO:0000259" key="2">
    <source>
        <dbReference type="SMART" id="SM00717"/>
    </source>
</evidence>
<feature type="compositionally biased region" description="Polar residues" evidence="1">
    <location>
        <begin position="80"/>
        <end position="100"/>
    </location>
</feature>
<feature type="region of interest" description="Disordered" evidence="1">
    <location>
        <begin position="1482"/>
        <end position="1584"/>
    </location>
</feature>
<dbReference type="PANTHER" id="PTHR22929:SF0">
    <property type="entry name" value="TRANSCRIPTION FACTOR TFIIIB COMPONENT B'' HOMOLOG"/>
    <property type="match status" value="1"/>
</dbReference>
<feature type="compositionally biased region" description="Acidic residues" evidence="1">
    <location>
        <begin position="685"/>
        <end position="700"/>
    </location>
</feature>
<feature type="compositionally biased region" description="Polar residues" evidence="1">
    <location>
        <begin position="2008"/>
        <end position="2033"/>
    </location>
</feature>
<feature type="region of interest" description="Disordered" evidence="1">
    <location>
        <begin position="958"/>
        <end position="1147"/>
    </location>
</feature>
<feature type="region of interest" description="Disordered" evidence="1">
    <location>
        <begin position="1182"/>
        <end position="1226"/>
    </location>
</feature>
<feature type="compositionally biased region" description="Polar residues" evidence="1">
    <location>
        <begin position="2262"/>
        <end position="2281"/>
    </location>
</feature>
<feature type="region of interest" description="Disordered" evidence="1">
    <location>
        <begin position="1723"/>
        <end position="1762"/>
    </location>
</feature>
<evidence type="ECO:0000313" key="3">
    <source>
        <dbReference type="EMBL" id="GCC32570.1"/>
    </source>
</evidence>
<feature type="compositionally biased region" description="Basic residues" evidence="1">
    <location>
        <begin position="631"/>
        <end position="642"/>
    </location>
</feature>
<feature type="compositionally biased region" description="Low complexity" evidence="1">
    <location>
        <begin position="170"/>
        <end position="187"/>
    </location>
</feature>
<feature type="compositionally biased region" description="Acidic residues" evidence="1">
    <location>
        <begin position="580"/>
        <end position="599"/>
    </location>
</feature>
<dbReference type="SUPFAM" id="SSF46689">
    <property type="entry name" value="Homeodomain-like"/>
    <property type="match status" value="1"/>
</dbReference>
<feature type="compositionally biased region" description="Polar residues" evidence="1">
    <location>
        <begin position="1433"/>
        <end position="1443"/>
    </location>
</feature>
<sequence length="2415" mass="269438">MLNWEISCGPEPGPGGSLSPGHPGDKSWTGGQHTEAVKPCAHPCSERMFRRSRLSIKPNVKPGGRGSSQTSKEDDKDHTSVQQPSPERNTSNENDASESQVVISVPPVPPPTASREQEERDDPDEQQENVPINKNDKNDKTGEPGVNSKLAVAPLQRRKRFSTMPNLAKPRSTPASTQPSSSITSKSLAQQQTSLTSGANTASVQGKASPSQTSATDKLLPKSLDKRKPSSGQLNKLPEKKTPIPQVPQFSPVKSPVHKDPAIGTNTIRSPMTRKTLSSPLKERVMTSSPPTKGIVPSPNHSPVRPKSAKIPSDLERLRKARKLREMLKEELRKEKKARRETIPVWETGNPPERTKMTMRDFIYYLPDTNPMLSSFEEEKRPSFPVLTKEPEVGTINPPANEDEDEESDGAVLGPRVKVAEDGSIIIDEESLTVEVLRKKGPIVEENDPIFERGSQTTYSSFRKSTHTKPWSNKETDMFFLAISMVGTDFSMIGQLFPNRTRIEIKNKFKREEKLNSWRIDKAFKEKKPLDLDFFGELLTRVLEAESKRKKEKDEKTKSQAPRKPSRSKRNRKGKNVTEPESDPDDPDPVEFADTELTEVDSNSVVDGTEASCSVEGQEAAQKKESMSKPHPTKRKRKRKKKITAEPAEQETTKEPPHEGSSSHESKQEVQECKIGTQKSSDLLSAEEDNVGDQIAEGEDECHVVNGEISLEQGISENKQPSETKKKVNHNVESHSVSDHESEAPSKTTPPVTAKTSKKSQCVRVQKLKPNLKANRTNRVGGKDDDKTASQAIRFSDGANKEGKNEEVQESSVQHEDAPNCDPPEIMNNEASEKEINSVTADKTKKILESKAQGSDTESWPMEKQEESRAKPNSAVRRRFQKPKPNLGKAVVLIDEKKIAPEQDKVITTEEDLDFSPNIPVTEVCEVSERTGSDPDFASDVQTVDTLITNNKQVQQDAVQVSSGASESMVPVSPSKVQSLEAATNSMEIETQSIMALDSEMSRRGCQDSNKMQQSGMPSEYDGQEEHEDLKLDSFQDNIISKPTRSGRQPRPTAFYKSSAEHKPSASSPLLPEAENEDKSRSRRARSQKTKPRLSKSLSKKEIVTKNVGKGQGISKAKLVTLRASQEDDDDDDEPEPVEEDDVYLINPEEVNKVPAFVPISLRSPEPVHTEVEETMEELEIAVNVSDKNYESETEQALHESPDRSEPSQSCSLAPEEDYNPATTDQIELFVEVIEIANEDTSQEEEYPDTEPCDDLQDAVCANVSYVDQKNLEQETILGSDPPPMPIIEHDTAPDVTDVCTESSRLGEQHIPTEKNVKDGFDLEELTLPKEDSHNATVSSSSVTEQTSSQTNQVMKRCRFLKPKPNLSKTTSRSHSKKVCPIPESRSVQNSTEPSETTLQKSNYDNETKENHGDSLQLHLATAEADKPHLTMEQVSVEQSSDKVSFPDEQEKCVGNQERMNKTEHQGYPCEKVSILGEQDVGYGKKSSRTEHLNDETPHVVEQLSIPEQRDQCTEDEEQPSRTQHLNDETPHVVEQLTLPKQQDQYVEDEEPLSGTQHVVEQLSIPEQQDQYMKDEEQPSRTQHLNDETPHVVEQLLIPEHQDQYVEDEEQLSRTQHLNDETPHVVEQLTLPKQQDQYVEDEEPLSRTQHVVEQLSIPEQQDQYTEDEEQPSRTQHLNDEILHVVEQLTLPEQQDQYVEDEEQLSRTQYLNDETPHVVEQLSISEQQKQSVENEEQQRSRTVNLGDETPHMGEQLSTSEQQNQCVEDEKEQLIRTAYLSGETQHVVEQLSVPEQQSLCVEDKKWSRTQHLGEQLSLSKQQDQWVEDEVQLERIKQLDARTEYLSASVSPTHDQLHTTPEIQEAQLGMSSAYFTQSTLSPCQRTDAKLSIQAPESNADVSYFGYSQQINITEAQNSEHQETLNTSEENLEHMMAMGNPNEETFVLTLVEIPAYSLVDYGASSTSFTPVSEGTLTIAESVLPLPTENAEVTETASYAPACSPEPPVEAPTVSSVSEAVQCTESTQQQWSSNVPRSNLGQMQRKRKAHAFDDEQDPPIKKSPATISINEEATERVQLNEGTAPSKLAIFTSLEECPAAIRSGMINSGAEEMNFQLESTEGFTSTPLESVGNPVPVEVATETHSVSVKEIKKSISQIRRGKLTVKPNIPTKRATCTLDTSKNKNALKLPKTPKNSPSGNILHAEGACSLSVDMNFSQQKPESAFHNQDQTDEQEHAVTTEAGHSTQTLAADIHAGAMVDTDMGMTAEQSESSMQEKASTSSTSLTRPARKPRGFLSFISKKPSESESTTKPQRTTFLKPCVNLPRFARKRPTPSEETETSTLPAAKRKSFEKAGGHQPDSQSAPTEVRYSSSLQSWQSESYTEEACCAMEQDTEQMQPTRVAEYFFSDIFTEVEEDEQE</sequence>
<dbReference type="InterPro" id="IPR039467">
    <property type="entry name" value="TFIIIB_B''_Myb"/>
</dbReference>
<dbReference type="CDD" id="cd00167">
    <property type="entry name" value="SANT"/>
    <property type="match status" value="1"/>
</dbReference>
<feature type="compositionally biased region" description="Polar residues" evidence="1">
    <location>
        <begin position="975"/>
        <end position="994"/>
    </location>
</feature>
<dbReference type="STRING" id="137246.A0A401SQA0"/>
<gene>
    <name evidence="3" type="ORF">chiPu_0011032</name>
</gene>
<feature type="compositionally biased region" description="Basic and acidic residues" evidence="1">
    <location>
        <begin position="1572"/>
        <end position="1584"/>
    </location>
</feature>
<feature type="region of interest" description="Disordered" evidence="1">
    <location>
        <begin position="1328"/>
        <end position="1466"/>
    </location>
</feature>
<feature type="region of interest" description="Disordered" evidence="1">
    <location>
        <begin position="389"/>
        <end position="409"/>
    </location>
</feature>
<accession>A0A401SQA0</accession>
<feature type="compositionally biased region" description="Basic and acidic residues" evidence="1">
    <location>
        <begin position="651"/>
        <end position="672"/>
    </location>
</feature>
<name>A0A401SQA0_CHIPU</name>
<feature type="compositionally biased region" description="Polar residues" evidence="1">
    <location>
        <begin position="1554"/>
        <end position="1571"/>
    </location>
</feature>
<feature type="compositionally biased region" description="Acidic residues" evidence="1">
    <location>
        <begin position="1127"/>
        <end position="1143"/>
    </location>
</feature>
<dbReference type="GO" id="GO:0070898">
    <property type="term" value="P:RNA polymerase III preinitiation complex assembly"/>
    <property type="evidence" value="ECO:0007669"/>
    <property type="project" value="TreeGrafter"/>
</dbReference>
<feature type="compositionally biased region" description="Basic and acidic residues" evidence="1">
    <location>
        <begin position="861"/>
        <end position="870"/>
    </location>
</feature>
<feature type="region of interest" description="Disordered" evidence="1">
    <location>
        <begin position="546"/>
        <end position="883"/>
    </location>
</feature>
<organism evidence="3 4">
    <name type="scientific">Chiloscyllium punctatum</name>
    <name type="common">Brownbanded bambooshark</name>
    <name type="synonym">Hemiscyllium punctatum</name>
    <dbReference type="NCBI Taxonomy" id="137246"/>
    <lineage>
        <taxon>Eukaryota</taxon>
        <taxon>Metazoa</taxon>
        <taxon>Chordata</taxon>
        <taxon>Craniata</taxon>
        <taxon>Vertebrata</taxon>
        <taxon>Chondrichthyes</taxon>
        <taxon>Elasmobranchii</taxon>
        <taxon>Galeomorphii</taxon>
        <taxon>Galeoidea</taxon>
        <taxon>Orectolobiformes</taxon>
        <taxon>Hemiscylliidae</taxon>
        <taxon>Chiloscyllium</taxon>
    </lineage>
</organism>
<feature type="compositionally biased region" description="Polar residues" evidence="1">
    <location>
        <begin position="1007"/>
        <end position="1017"/>
    </location>
</feature>
<feature type="region of interest" description="Disordered" evidence="1">
    <location>
        <begin position="2215"/>
        <end position="2238"/>
    </location>
</feature>
<feature type="region of interest" description="Disordered" evidence="1">
    <location>
        <begin position="1"/>
        <end position="315"/>
    </location>
</feature>